<dbReference type="AlphaFoldDB" id="A0A097SQD7"/>
<protein>
    <submittedName>
        <fullName evidence="1">Uncharacterized protein</fullName>
    </submittedName>
</protein>
<geneLocation type="plasmid" evidence="1">
    <name>pNSL1</name>
</geneLocation>
<sequence>MSRRFLLECRTDERCDPHERSMHPVVGTRRSLEVRHYRHSCGVEEAGARVSRVGSAGSTAVACNVYDSSARSSVCHDYCVAESCCAGGGLLDGASRDRLDRLSGRLGGSH</sequence>
<gene>
    <name evidence="1" type="ORF">LRS1606.296</name>
</gene>
<proteinExistence type="predicted"/>
<evidence type="ECO:0000313" key="1">
    <source>
        <dbReference type="EMBL" id="AIU93730.1"/>
    </source>
</evidence>
<reference evidence="1" key="1">
    <citation type="submission" date="2014-03" db="EMBL/GenBank/DDBJ databases">
        <authorList>
            <person name="Zhang G."/>
            <person name="Zhu L."/>
            <person name="Fang P."/>
        </authorList>
    </citation>
    <scope>NUCLEOTIDE SEQUENCE</scope>
    <source>
        <strain evidence="1">NS1</strain>
        <plasmid evidence="1">pNSL1</plasmid>
    </source>
</reference>
<keyword evidence="1" id="KW-0614">Plasmid</keyword>
<organism evidence="1">
    <name type="scientific">Rhodococcus sp. NS1</name>
    <dbReference type="NCBI Taxonomy" id="402236"/>
    <lineage>
        <taxon>Bacteria</taxon>
        <taxon>Bacillati</taxon>
        <taxon>Actinomycetota</taxon>
        <taxon>Actinomycetes</taxon>
        <taxon>Mycobacteriales</taxon>
        <taxon>Nocardiaceae</taxon>
        <taxon>Rhodococcus</taxon>
    </lineage>
</organism>
<accession>A0A097SQD7</accession>
<dbReference type="EMBL" id="KJ605395">
    <property type="protein sequence ID" value="AIU93730.1"/>
    <property type="molecule type" value="Genomic_DNA"/>
</dbReference>
<name>A0A097SQD7_9NOCA</name>